<feature type="transmembrane region" description="Helical" evidence="5">
    <location>
        <begin position="270"/>
        <end position="287"/>
    </location>
</feature>
<dbReference type="InterPro" id="IPR004481">
    <property type="entry name" value="K/Na/Ca-exchanger"/>
</dbReference>
<dbReference type="RefSeq" id="WP_144229872.1">
    <property type="nucleotide sequence ID" value="NZ_CBCRVV010000007.1"/>
</dbReference>
<evidence type="ECO:0000256" key="2">
    <source>
        <dbReference type="ARBA" id="ARBA00022692"/>
    </source>
</evidence>
<evidence type="ECO:0000313" key="8">
    <source>
        <dbReference type="Proteomes" id="UP000315648"/>
    </source>
</evidence>
<evidence type="ECO:0000256" key="3">
    <source>
        <dbReference type="ARBA" id="ARBA00022989"/>
    </source>
</evidence>
<keyword evidence="2 5" id="KW-0812">Transmembrane</keyword>
<keyword evidence="4 5" id="KW-0472">Membrane</keyword>
<dbReference type="NCBIfam" id="TIGR00367">
    <property type="entry name" value="calcium/sodium antiporter"/>
    <property type="match status" value="1"/>
</dbReference>
<feature type="transmembrane region" description="Helical" evidence="5">
    <location>
        <begin position="174"/>
        <end position="196"/>
    </location>
</feature>
<keyword evidence="8" id="KW-1185">Reference proteome</keyword>
<protein>
    <submittedName>
        <fullName evidence="7">Calcium/sodium antiporter</fullName>
    </submittedName>
</protein>
<comment type="subcellular location">
    <subcellularLocation>
        <location evidence="1">Membrane</location>
        <topology evidence="1">Multi-pass membrane protein</topology>
    </subcellularLocation>
</comment>
<dbReference type="GO" id="GO:0005262">
    <property type="term" value="F:calcium channel activity"/>
    <property type="evidence" value="ECO:0007669"/>
    <property type="project" value="TreeGrafter"/>
</dbReference>
<dbReference type="Pfam" id="PF01699">
    <property type="entry name" value="Na_Ca_ex"/>
    <property type="match status" value="2"/>
</dbReference>
<dbReference type="InterPro" id="IPR044880">
    <property type="entry name" value="NCX_ion-bd_dom_sf"/>
</dbReference>
<dbReference type="GO" id="GO:0005886">
    <property type="term" value="C:plasma membrane"/>
    <property type="evidence" value="ECO:0007669"/>
    <property type="project" value="TreeGrafter"/>
</dbReference>
<evidence type="ECO:0000256" key="1">
    <source>
        <dbReference type="ARBA" id="ARBA00004141"/>
    </source>
</evidence>
<evidence type="ECO:0000256" key="5">
    <source>
        <dbReference type="SAM" id="Phobius"/>
    </source>
</evidence>
<reference evidence="7 8" key="1">
    <citation type="submission" date="2019-07" db="EMBL/GenBank/DDBJ databases">
        <title>Description of 53C-WASEF.</title>
        <authorList>
            <person name="Pitt A."/>
            <person name="Hahn M.W."/>
        </authorList>
    </citation>
    <scope>NUCLEOTIDE SEQUENCE [LARGE SCALE GENOMIC DNA]</scope>
    <source>
        <strain evidence="7 8">53C-WASEF</strain>
    </source>
</reference>
<organism evidence="7 8">
    <name type="scientific">Rariglobus hedericola</name>
    <dbReference type="NCBI Taxonomy" id="2597822"/>
    <lineage>
        <taxon>Bacteria</taxon>
        <taxon>Pseudomonadati</taxon>
        <taxon>Verrucomicrobiota</taxon>
        <taxon>Opitutia</taxon>
        <taxon>Opitutales</taxon>
        <taxon>Opitutaceae</taxon>
        <taxon>Rariglobus</taxon>
    </lineage>
</organism>
<evidence type="ECO:0000313" key="7">
    <source>
        <dbReference type="EMBL" id="TSJ79376.1"/>
    </source>
</evidence>
<feature type="transmembrane region" description="Helical" evidence="5">
    <location>
        <begin position="208"/>
        <end position="231"/>
    </location>
</feature>
<sequence>MNPWLALVIGLVVLYFGAQALVKGGASLALRLGLTPLVIGLTVMAFGTSSPEMVVSVQAGLTGNGAISIGNVVGSNICNIALILGLCALVTPLTATAQVIRREVPIMIGVSVVALLMLMDGHLARWEGGILLAGLLVYTVLTVKQARAETAATKAAKEYTEEIGPKPDGLAKSIALVIGGLGALIVGSHFFVTGAVTLAESWGMSQVAIGLTIVAVGTSLPELATSLVAALKKESDVAIGNVVGSNIFNVLGILGIAALIKPIDAPGLEWGDLIVMLVIAIALLPLAKSGGRVNRWEGAALLASYIGYTTWLLLRTGGS</sequence>
<feature type="transmembrane region" description="Helical" evidence="5">
    <location>
        <begin position="67"/>
        <end position="91"/>
    </location>
</feature>
<dbReference type="AlphaFoldDB" id="A0A556QRV4"/>
<keyword evidence="3 5" id="KW-1133">Transmembrane helix</keyword>
<evidence type="ECO:0000259" key="6">
    <source>
        <dbReference type="Pfam" id="PF01699"/>
    </source>
</evidence>
<dbReference type="GO" id="GO:0008273">
    <property type="term" value="F:calcium, potassium:sodium antiporter activity"/>
    <property type="evidence" value="ECO:0007669"/>
    <property type="project" value="TreeGrafter"/>
</dbReference>
<feature type="transmembrane region" description="Helical" evidence="5">
    <location>
        <begin position="29"/>
        <end position="47"/>
    </location>
</feature>
<comment type="caution">
    <text evidence="7">The sequence shown here is derived from an EMBL/GenBank/DDBJ whole genome shotgun (WGS) entry which is preliminary data.</text>
</comment>
<accession>A0A556QRV4</accession>
<dbReference type="InterPro" id="IPR004837">
    <property type="entry name" value="NaCa_Exmemb"/>
</dbReference>
<name>A0A556QRV4_9BACT</name>
<gene>
    <name evidence="7" type="ORF">FPL22_08830</name>
</gene>
<dbReference type="Proteomes" id="UP000315648">
    <property type="component" value="Unassembled WGS sequence"/>
</dbReference>
<feature type="transmembrane region" description="Helical" evidence="5">
    <location>
        <begin position="125"/>
        <end position="143"/>
    </location>
</feature>
<feature type="transmembrane region" description="Helical" evidence="5">
    <location>
        <begin position="238"/>
        <end position="258"/>
    </location>
</feature>
<dbReference type="GO" id="GO:0006874">
    <property type="term" value="P:intracellular calcium ion homeostasis"/>
    <property type="evidence" value="ECO:0007669"/>
    <property type="project" value="TreeGrafter"/>
</dbReference>
<dbReference type="PANTHER" id="PTHR10846:SF8">
    <property type="entry name" value="INNER MEMBRANE PROTEIN YRBG"/>
    <property type="match status" value="1"/>
</dbReference>
<dbReference type="EMBL" id="VMBG01000001">
    <property type="protein sequence ID" value="TSJ79376.1"/>
    <property type="molecule type" value="Genomic_DNA"/>
</dbReference>
<dbReference type="PANTHER" id="PTHR10846">
    <property type="entry name" value="SODIUM/POTASSIUM/CALCIUM EXCHANGER"/>
    <property type="match status" value="1"/>
</dbReference>
<feature type="domain" description="Sodium/calcium exchanger membrane region" evidence="6">
    <location>
        <begin position="4"/>
        <end position="142"/>
    </location>
</feature>
<evidence type="ECO:0000256" key="4">
    <source>
        <dbReference type="ARBA" id="ARBA00023136"/>
    </source>
</evidence>
<proteinExistence type="predicted"/>
<feature type="transmembrane region" description="Helical" evidence="5">
    <location>
        <begin position="6"/>
        <end position="22"/>
    </location>
</feature>
<dbReference type="Gene3D" id="1.20.1420.30">
    <property type="entry name" value="NCX, central ion-binding region"/>
    <property type="match status" value="1"/>
</dbReference>
<dbReference type="OrthoDB" id="9794225at2"/>
<feature type="domain" description="Sodium/calcium exchanger membrane region" evidence="6">
    <location>
        <begin position="173"/>
        <end position="313"/>
    </location>
</feature>
<feature type="transmembrane region" description="Helical" evidence="5">
    <location>
        <begin position="103"/>
        <end position="119"/>
    </location>
</feature>